<comment type="caution">
    <text evidence="4">The sequence shown here is derived from an EMBL/GenBank/DDBJ whole genome shotgun (WGS) entry which is preliminary data.</text>
</comment>
<protein>
    <recommendedName>
        <fullName evidence="3">Lipid/polyisoprenoid-binding YceI-like domain-containing protein</fullName>
    </recommendedName>
</protein>
<sequence>MTKIKAMLRCTFPLLALLLAVPLASTAATTRYVLDPVHTRIVFAIDHAGISKALGTVSGSTGTLDFDPDNWSSAHLDVRIPLQRVDLGDAKWNKATLAQGLLDATRYPEAHFVSSQVTSTTPSKGQVVGQLTLHGITHEVVLDITFYGIKRHPLPPFRRTAGFSANTTLSRAAFGISAWKSMIGDEVQLRIEVEAVREGIISKEATDQAVHKATTTSSNAKGSDATPHETNTGEETDTTP</sequence>
<evidence type="ECO:0000313" key="5">
    <source>
        <dbReference type="Proteomes" id="UP000020406"/>
    </source>
</evidence>
<reference evidence="4 5" key="1">
    <citation type="journal article" date="2014" name="Genome Announc.">
        <title>Draft Genome Sequence of Xylella fastidiosa Pear Leaf Scorch Strain in Taiwan.</title>
        <authorList>
            <person name="Su C.C."/>
            <person name="Deng W.L."/>
            <person name="Jan F.J."/>
            <person name="Chang C.J."/>
            <person name="Huang H."/>
            <person name="Chen J."/>
        </authorList>
    </citation>
    <scope>NUCLEOTIDE SEQUENCE [LARGE SCALE GENOMIC DNA]</scope>
    <source>
        <strain evidence="4 5">PLS229</strain>
    </source>
</reference>
<dbReference type="STRING" id="1444770.AF72_04100"/>
<evidence type="ECO:0000313" key="4">
    <source>
        <dbReference type="EMBL" id="EWS78759.1"/>
    </source>
</evidence>
<evidence type="ECO:0000256" key="1">
    <source>
        <dbReference type="SAM" id="MobiDB-lite"/>
    </source>
</evidence>
<dbReference type="Pfam" id="PF04264">
    <property type="entry name" value="YceI"/>
    <property type="match status" value="1"/>
</dbReference>
<dbReference type="Gene3D" id="2.40.128.110">
    <property type="entry name" value="Lipid/polyisoprenoid-binding, YceI-like"/>
    <property type="match status" value="1"/>
</dbReference>
<keyword evidence="2" id="KW-0732">Signal</keyword>
<evidence type="ECO:0000259" key="3">
    <source>
        <dbReference type="SMART" id="SM00867"/>
    </source>
</evidence>
<name>Z9JKP4_9GAMM</name>
<dbReference type="AlphaFoldDB" id="Z9JKP4"/>
<feature type="chain" id="PRO_5004992564" description="Lipid/polyisoprenoid-binding YceI-like domain-containing protein" evidence="2">
    <location>
        <begin position="28"/>
        <end position="240"/>
    </location>
</feature>
<dbReference type="PANTHER" id="PTHR34406">
    <property type="entry name" value="PROTEIN YCEI"/>
    <property type="match status" value="1"/>
</dbReference>
<evidence type="ECO:0000256" key="2">
    <source>
        <dbReference type="SAM" id="SignalP"/>
    </source>
</evidence>
<proteinExistence type="predicted"/>
<dbReference type="PATRIC" id="fig|1444770.3.peg.995"/>
<dbReference type="InterPro" id="IPR036761">
    <property type="entry name" value="TTHA0802/YceI-like_sf"/>
</dbReference>
<feature type="domain" description="Lipid/polyisoprenoid-binding YceI-like" evidence="3">
    <location>
        <begin position="31"/>
        <end position="196"/>
    </location>
</feature>
<dbReference type="InterPro" id="IPR007372">
    <property type="entry name" value="Lipid/polyisoprenoid-bd_YceI"/>
</dbReference>
<dbReference type="SMART" id="SM00867">
    <property type="entry name" value="YceI"/>
    <property type="match status" value="1"/>
</dbReference>
<dbReference type="EMBL" id="JDSQ01000005">
    <property type="protein sequence ID" value="EWS78759.1"/>
    <property type="molecule type" value="Genomic_DNA"/>
</dbReference>
<dbReference type="SUPFAM" id="SSF101874">
    <property type="entry name" value="YceI-like"/>
    <property type="match status" value="1"/>
</dbReference>
<dbReference type="KEGG" id="xtw:AB672_03685"/>
<feature type="signal peptide" evidence="2">
    <location>
        <begin position="1"/>
        <end position="27"/>
    </location>
</feature>
<dbReference type="eggNOG" id="COG2353">
    <property type="taxonomic scope" value="Bacteria"/>
</dbReference>
<feature type="region of interest" description="Disordered" evidence="1">
    <location>
        <begin position="207"/>
        <end position="240"/>
    </location>
</feature>
<gene>
    <name evidence="4" type="ORF">AF72_04100</name>
</gene>
<accession>Z9JKP4</accession>
<organism evidence="4 5">
    <name type="scientific">Xylella taiwanensis</name>
    <dbReference type="NCBI Taxonomy" id="1444770"/>
    <lineage>
        <taxon>Bacteria</taxon>
        <taxon>Pseudomonadati</taxon>
        <taxon>Pseudomonadota</taxon>
        <taxon>Gammaproteobacteria</taxon>
        <taxon>Lysobacterales</taxon>
        <taxon>Lysobacteraceae</taxon>
        <taxon>Xylella</taxon>
    </lineage>
</organism>
<dbReference type="PANTHER" id="PTHR34406:SF1">
    <property type="entry name" value="PROTEIN YCEI"/>
    <property type="match status" value="1"/>
</dbReference>
<dbReference type="Proteomes" id="UP000020406">
    <property type="component" value="Unassembled WGS sequence"/>
</dbReference>